<dbReference type="Gene3D" id="3.30.200.20">
    <property type="entry name" value="Phosphorylase Kinase, domain 1"/>
    <property type="match status" value="1"/>
</dbReference>
<dbReference type="SUPFAM" id="SSF56112">
    <property type="entry name" value="Protein kinase-like (PK-like)"/>
    <property type="match status" value="1"/>
</dbReference>
<evidence type="ECO:0000313" key="12">
    <source>
        <dbReference type="EMBL" id="GAX74307.1"/>
    </source>
</evidence>
<reference evidence="12 13" key="1">
    <citation type="submission" date="2017-08" db="EMBL/GenBank/DDBJ databases">
        <title>Acidophilic green algal genome provides insights into adaptation to an acidic environment.</title>
        <authorList>
            <person name="Hirooka S."/>
            <person name="Hirose Y."/>
            <person name="Kanesaki Y."/>
            <person name="Higuchi S."/>
            <person name="Fujiwara T."/>
            <person name="Onuma R."/>
            <person name="Era A."/>
            <person name="Ohbayashi R."/>
            <person name="Uzuka A."/>
            <person name="Nozaki H."/>
            <person name="Yoshikawa H."/>
            <person name="Miyagishima S.Y."/>
        </authorList>
    </citation>
    <scope>NUCLEOTIDE SEQUENCE [LARGE SCALE GENOMIC DNA]</scope>
    <source>
        <strain evidence="12 13">NIES-2499</strain>
    </source>
</reference>
<feature type="compositionally biased region" description="Polar residues" evidence="10">
    <location>
        <begin position="404"/>
        <end position="418"/>
    </location>
</feature>
<dbReference type="PROSITE" id="PS50011">
    <property type="entry name" value="PROTEIN_KINASE_DOM"/>
    <property type="match status" value="1"/>
</dbReference>
<comment type="catalytic activity">
    <reaction evidence="8">
        <text>L-seryl-[protein] + ATP = O-phospho-L-seryl-[protein] + ADP + H(+)</text>
        <dbReference type="Rhea" id="RHEA:17989"/>
        <dbReference type="Rhea" id="RHEA-COMP:9863"/>
        <dbReference type="Rhea" id="RHEA-COMP:11604"/>
        <dbReference type="ChEBI" id="CHEBI:15378"/>
        <dbReference type="ChEBI" id="CHEBI:29999"/>
        <dbReference type="ChEBI" id="CHEBI:30616"/>
        <dbReference type="ChEBI" id="CHEBI:83421"/>
        <dbReference type="ChEBI" id="CHEBI:456216"/>
        <dbReference type="EC" id="2.7.11.22"/>
    </reaction>
</comment>
<evidence type="ECO:0000259" key="11">
    <source>
        <dbReference type="PROSITE" id="PS50011"/>
    </source>
</evidence>
<dbReference type="PROSITE" id="PS00108">
    <property type="entry name" value="PROTEIN_KINASE_ST"/>
    <property type="match status" value="1"/>
</dbReference>
<keyword evidence="5" id="KW-0418">Kinase</keyword>
<dbReference type="GO" id="GO:0005524">
    <property type="term" value="F:ATP binding"/>
    <property type="evidence" value="ECO:0007669"/>
    <property type="project" value="UniProtKB-UniRule"/>
</dbReference>
<dbReference type="FunFam" id="3.30.200.20:FF:000049">
    <property type="entry name" value="cyclin-dependent kinase-like 1 isoform X1"/>
    <property type="match status" value="1"/>
</dbReference>
<dbReference type="FunFam" id="1.10.510.10:FF:000980">
    <property type="entry name" value="Predicted protein"/>
    <property type="match status" value="1"/>
</dbReference>
<evidence type="ECO:0000256" key="7">
    <source>
        <dbReference type="ARBA" id="ARBA00047811"/>
    </source>
</evidence>
<evidence type="ECO:0000256" key="10">
    <source>
        <dbReference type="SAM" id="MobiDB-lite"/>
    </source>
</evidence>
<dbReference type="OrthoDB" id="538973at2759"/>
<sequence length="745" mass="81545">MTNLFFLAQRFEFVTSLGEGAYGQVWKCLDKEKNVVVAMKRFKEAHLDEEVMRLVMREIRLLKASNHPNVVKLHEAFKSKSGRVYMVMENVENTLTEQLRKCPFGFSPQNVKLIMWQLLQATAFLHSNRIIHRDLKPANILLTEDHRVKLCDFGFARTLKPTDIADYTQYVVTRWYRPPELLVGGAYGSPADVWALGCLFGEMATGRPVFPGRDTLDQLWLTMRSVGPLPRWQMELLSQDEKMSSVQAPAPLEMRPLNKKFALLDSKMMEVLRACLQPEPVKRPTALQIMALPYFDDIHQLLGGTQLQQEYDLAYAAALKSQSTAPAQCLWITTSACTLQRLGSKVPAPASAASTAAPISNVSSSPVPDASAHYDSQSAASTAAEASDQSKAQESPDSHLVTEQVIQSGANCLDSSAHPSPLPEKAEEAEKSIQEQESTYRPISIPDQSSRHRASDGNMGLMGAPSSFADENVKPLSADCYPDLPSLLPITSSASSSARYLQSILTKKPSFFTKSISIGASVCKDKSTIHPRERPVVSEDSLTMFATTSIDMETSREVSRSKRSLREIVKTLGSRFEAFVAKPFLRMGSLRSAAEKKGRKSSLKRHPSKPGLVDVIVGNSSRSSVFSTDQQQRASTGCLSSSDTRPSCSPGKKTLHSSSIRLGASAPLKVGSIFPVAHSGSAGPIPGLFAGCSEKIATSRLYKSSERQDSFSSGKVLESALCTDQTSYSNAVDSDMDHVSVQFKA</sequence>
<dbReference type="AlphaFoldDB" id="A0A250WTZ7"/>
<evidence type="ECO:0000256" key="1">
    <source>
        <dbReference type="ARBA" id="ARBA00012425"/>
    </source>
</evidence>
<keyword evidence="4 9" id="KW-0547">Nucleotide-binding</keyword>
<gene>
    <name evidence="12" type="ORF">CEUSTIGMA_g1756.t1</name>
</gene>
<dbReference type="Gene3D" id="1.10.510.10">
    <property type="entry name" value="Transferase(Phosphotransferase) domain 1"/>
    <property type="match status" value="1"/>
</dbReference>
<evidence type="ECO:0000256" key="4">
    <source>
        <dbReference type="ARBA" id="ARBA00022741"/>
    </source>
</evidence>
<feature type="compositionally biased region" description="Basic and acidic residues" evidence="10">
    <location>
        <begin position="424"/>
        <end position="434"/>
    </location>
</feature>
<feature type="compositionally biased region" description="Basic residues" evidence="10">
    <location>
        <begin position="597"/>
        <end position="608"/>
    </location>
</feature>
<feature type="compositionally biased region" description="Polar residues" evidence="10">
    <location>
        <begin position="618"/>
        <end position="647"/>
    </location>
</feature>
<comment type="catalytic activity">
    <reaction evidence="7">
        <text>L-threonyl-[protein] + ATP = O-phospho-L-threonyl-[protein] + ADP + H(+)</text>
        <dbReference type="Rhea" id="RHEA:46608"/>
        <dbReference type="Rhea" id="RHEA-COMP:11060"/>
        <dbReference type="Rhea" id="RHEA-COMP:11605"/>
        <dbReference type="ChEBI" id="CHEBI:15378"/>
        <dbReference type="ChEBI" id="CHEBI:30013"/>
        <dbReference type="ChEBI" id="CHEBI:30616"/>
        <dbReference type="ChEBI" id="CHEBI:61977"/>
        <dbReference type="ChEBI" id="CHEBI:456216"/>
        <dbReference type="EC" id="2.7.11.22"/>
    </reaction>
</comment>
<accession>A0A250WTZ7</accession>
<dbReference type="InterPro" id="IPR000719">
    <property type="entry name" value="Prot_kinase_dom"/>
</dbReference>
<dbReference type="PANTHER" id="PTHR24055">
    <property type="entry name" value="MITOGEN-ACTIVATED PROTEIN KINASE"/>
    <property type="match status" value="1"/>
</dbReference>
<dbReference type="EC" id="2.7.11.22" evidence="1"/>
<name>A0A250WTZ7_9CHLO</name>
<dbReference type="STRING" id="1157962.A0A250WTZ7"/>
<feature type="region of interest" description="Disordered" evidence="10">
    <location>
        <begin position="352"/>
        <end position="439"/>
    </location>
</feature>
<keyword evidence="6 9" id="KW-0067">ATP-binding</keyword>
<organism evidence="12 13">
    <name type="scientific">Chlamydomonas eustigma</name>
    <dbReference type="NCBI Taxonomy" id="1157962"/>
    <lineage>
        <taxon>Eukaryota</taxon>
        <taxon>Viridiplantae</taxon>
        <taxon>Chlorophyta</taxon>
        <taxon>core chlorophytes</taxon>
        <taxon>Chlorophyceae</taxon>
        <taxon>CS clade</taxon>
        <taxon>Chlamydomonadales</taxon>
        <taxon>Chlamydomonadaceae</taxon>
        <taxon>Chlamydomonas</taxon>
    </lineage>
</organism>
<dbReference type="SMART" id="SM00220">
    <property type="entry name" value="S_TKc"/>
    <property type="match status" value="1"/>
</dbReference>
<protein>
    <recommendedName>
        <fullName evidence="1">cyclin-dependent kinase</fullName>
        <ecNumber evidence="1">2.7.11.22</ecNumber>
    </recommendedName>
</protein>
<comment type="caution">
    <text evidence="12">The sequence shown here is derived from an EMBL/GenBank/DDBJ whole genome shotgun (WGS) entry which is preliminary data.</text>
</comment>
<evidence type="ECO:0000313" key="13">
    <source>
        <dbReference type="Proteomes" id="UP000232323"/>
    </source>
</evidence>
<keyword evidence="13" id="KW-1185">Reference proteome</keyword>
<feature type="compositionally biased region" description="Low complexity" evidence="10">
    <location>
        <begin position="375"/>
        <end position="390"/>
    </location>
</feature>
<dbReference type="Pfam" id="PF00069">
    <property type="entry name" value="Pkinase"/>
    <property type="match status" value="1"/>
</dbReference>
<evidence type="ECO:0000256" key="3">
    <source>
        <dbReference type="ARBA" id="ARBA00022679"/>
    </source>
</evidence>
<evidence type="ECO:0000256" key="2">
    <source>
        <dbReference type="ARBA" id="ARBA00022527"/>
    </source>
</evidence>
<feature type="domain" description="Protein kinase" evidence="11">
    <location>
        <begin position="11"/>
        <end position="295"/>
    </location>
</feature>
<keyword evidence="3" id="KW-0808">Transferase</keyword>
<dbReference type="InterPro" id="IPR011009">
    <property type="entry name" value="Kinase-like_dom_sf"/>
</dbReference>
<keyword evidence="2" id="KW-0723">Serine/threonine-protein kinase</keyword>
<evidence type="ECO:0000256" key="5">
    <source>
        <dbReference type="ARBA" id="ARBA00022777"/>
    </source>
</evidence>
<dbReference type="InterPro" id="IPR017441">
    <property type="entry name" value="Protein_kinase_ATP_BS"/>
</dbReference>
<dbReference type="InterPro" id="IPR008271">
    <property type="entry name" value="Ser/Thr_kinase_AS"/>
</dbReference>
<evidence type="ECO:0000256" key="8">
    <source>
        <dbReference type="ARBA" id="ARBA00048367"/>
    </source>
</evidence>
<dbReference type="GO" id="GO:0004693">
    <property type="term" value="F:cyclin-dependent protein serine/threonine kinase activity"/>
    <property type="evidence" value="ECO:0007669"/>
    <property type="project" value="UniProtKB-EC"/>
</dbReference>
<proteinExistence type="predicted"/>
<dbReference type="InterPro" id="IPR050117">
    <property type="entry name" value="MAPK"/>
</dbReference>
<evidence type="ECO:0000256" key="6">
    <source>
        <dbReference type="ARBA" id="ARBA00022840"/>
    </source>
</evidence>
<feature type="binding site" evidence="9">
    <location>
        <position position="40"/>
    </location>
    <ligand>
        <name>ATP</name>
        <dbReference type="ChEBI" id="CHEBI:30616"/>
    </ligand>
</feature>
<dbReference type="EMBL" id="BEGY01000006">
    <property type="protein sequence ID" value="GAX74307.1"/>
    <property type="molecule type" value="Genomic_DNA"/>
</dbReference>
<feature type="region of interest" description="Disordered" evidence="10">
    <location>
        <begin position="592"/>
        <end position="656"/>
    </location>
</feature>
<dbReference type="Proteomes" id="UP000232323">
    <property type="component" value="Unassembled WGS sequence"/>
</dbReference>
<evidence type="ECO:0000256" key="9">
    <source>
        <dbReference type="PROSITE-ProRule" id="PRU10141"/>
    </source>
</evidence>
<dbReference type="PROSITE" id="PS00107">
    <property type="entry name" value="PROTEIN_KINASE_ATP"/>
    <property type="match status" value="1"/>
</dbReference>